<organism evidence="2 3">
    <name type="scientific">Paramarasmius palmivorus</name>
    <dbReference type="NCBI Taxonomy" id="297713"/>
    <lineage>
        <taxon>Eukaryota</taxon>
        <taxon>Fungi</taxon>
        <taxon>Dikarya</taxon>
        <taxon>Basidiomycota</taxon>
        <taxon>Agaricomycotina</taxon>
        <taxon>Agaricomycetes</taxon>
        <taxon>Agaricomycetidae</taxon>
        <taxon>Agaricales</taxon>
        <taxon>Marasmiineae</taxon>
        <taxon>Marasmiaceae</taxon>
        <taxon>Paramarasmius</taxon>
    </lineage>
</organism>
<dbReference type="EMBL" id="JAYKXP010000021">
    <property type="protein sequence ID" value="KAK7047143.1"/>
    <property type="molecule type" value="Genomic_DNA"/>
</dbReference>
<feature type="non-terminal residue" evidence="2">
    <location>
        <position position="1"/>
    </location>
</feature>
<reference evidence="2 3" key="1">
    <citation type="submission" date="2024-01" db="EMBL/GenBank/DDBJ databases">
        <title>A draft genome for a cacao thread blight-causing isolate of Paramarasmius palmivorus.</title>
        <authorList>
            <person name="Baruah I.K."/>
            <person name="Bukari Y."/>
            <person name="Amoako-Attah I."/>
            <person name="Meinhardt L.W."/>
            <person name="Bailey B.A."/>
            <person name="Cohen S.P."/>
        </authorList>
    </citation>
    <scope>NUCLEOTIDE SEQUENCE [LARGE SCALE GENOMIC DNA]</scope>
    <source>
        <strain evidence="2 3">GH-12</strain>
    </source>
</reference>
<dbReference type="AlphaFoldDB" id="A0AAW0D867"/>
<evidence type="ECO:0000313" key="3">
    <source>
        <dbReference type="Proteomes" id="UP001383192"/>
    </source>
</evidence>
<protein>
    <submittedName>
        <fullName evidence="2">Uncharacterized protein</fullName>
    </submittedName>
</protein>
<feature type="region of interest" description="Disordered" evidence="1">
    <location>
        <begin position="51"/>
        <end position="71"/>
    </location>
</feature>
<evidence type="ECO:0000256" key="1">
    <source>
        <dbReference type="SAM" id="MobiDB-lite"/>
    </source>
</evidence>
<dbReference type="Proteomes" id="UP001383192">
    <property type="component" value="Unassembled WGS sequence"/>
</dbReference>
<proteinExistence type="predicted"/>
<sequence>QTILSNLSKLAQTKLYNQIDYEAHLLIPLYFVSCHLRISTSGGIVVERRRDLPGPPIQSPGRGADVYGRAI</sequence>
<name>A0AAW0D867_9AGAR</name>
<accession>A0AAW0D867</accession>
<gene>
    <name evidence="2" type="ORF">VNI00_006808</name>
</gene>
<evidence type="ECO:0000313" key="2">
    <source>
        <dbReference type="EMBL" id="KAK7047143.1"/>
    </source>
</evidence>
<keyword evidence="3" id="KW-1185">Reference proteome</keyword>
<comment type="caution">
    <text evidence="2">The sequence shown here is derived from an EMBL/GenBank/DDBJ whole genome shotgun (WGS) entry which is preliminary data.</text>
</comment>